<evidence type="ECO:0000256" key="1">
    <source>
        <dbReference type="SAM" id="Phobius"/>
    </source>
</evidence>
<accession>A0A067SQ87</accession>
<proteinExistence type="predicted"/>
<protein>
    <submittedName>
        <fullName evidence="2">Uncharacterized protein</fullName>
    </submittedName>
</protein>
<dbReference type="HOGENOM" id="CLU_052677_0_0_1"/>
<dbReference type="Proteomes" id="UP000027222">
    <property type="component" value="Unassembled WGS sequence"/>
</dbReference>
<dbReference type="EMBL" id="KL142387">
    <property type="protein sequence ID" value="KDR73041.1"/>
    <property type="molecule type" value="Genomic_DNA"/>
</dbReference>
<keyword evidence="1" id="KW-0472">Membrane</keyword>
<evidence type="ECO:0000313" key="2">
    <source>
        <dbReference type="EMBL" id="KDR73041.1"/>
    </source>
</evidence>
<keyword evidence="3" id="KW-1185">Reference proteome</keyword>
<dbReference type="OrthoDB" id="5427664at2759"/>
<reference evidence="3" key="1">
    <citation type="journal article" date="2014" name="Proc. Natl. Acad. Sci. U.S.A.">
        <title>Extensive sampling of basidiomycete genomes demonstrates inadequacy of the white-rot/brown-rot paradigm for wood decay fungi.</title>
        <authorList>
            <person name="Riley R."/>
            <person name="Salamov A.A."/>
            <person name="Brown D.W."/>
            <person name="Nagy L.G."/>
            <person name="Floudas D."/>
            <person name="Held B.W."/>
            <person name="Levasseur A."/>
            <person name="Lombard V."/>
            <person name="Morin E."/>
            <person name="Otillar R."/>
            <person name="Lindquist E.A."/>
            <person name="Sun H."/>
            <person name="LaButti K.M."/>
            <person name="Schmutz J."/>
            <person name="Jabbour D."/>
            <person name="Luo H."/>
            <person name="Baker S.E."/>
            <person name="Pisabarro A.G."/>
            <person name="Walton J.D."/>
            <person name="Blanchette R.A."/>
            <person name="Henrissat B."/>
            <person name="Martin F."/>
            <person name="Cullen D."/>
            <person name="Hibbett D.S."/>
            <person name="Grigoriev I.V."/>
        </authorList>
    </citation>
    <scope>NUCLEOTIDE SEQUENCE [LARGE SCALE GENOMIC DNA]</scope>
    <source>
        <strain evidence="3">CBS 339.88</strain>
    </source>
</reference>
<feature type="transmembrane region" description="Helical" evidence="1">
    <location>
        <begin position="21"/>
        <end position="39"/>
    </location>
</feature>
<feature type="transmembrane region" description="Helical" evidence="1">
    <location>
        <begin position="89"/>
        <end position="109"/>
    </location>
</feature>
<name>A0A067SQ87_GALM3</name>
<dbReference type="PANTHER" id="PTHR37577">
    <property type="entry name" value="INTEGRAL MEMBRANE PROTEIN"/>
    <property type="match status" value="1"/>
</dbReference>
<feature type="transmembrane region" description="Helical" evidence="1">
    <location>
        <begin position="207"/>
        <end position="225"/>
    </location>
</feature>
<feature type="transmembrane region" description="Helical" evidence="1">
    <location>
        <begin position="121"/>
        <end position="139"/>
    </location>
</feature>
<organism evidence="2 3">
    <name type="scientific">Galerina marginata (strain CBS 339.88)</name>
    <dbReference type="NCBI Taxonomy" id="685588"/>
    <lineage>
        <taxon>Eukaryota</taxon>
        <taxon>Fungi</taxon>
        <taxon>Dikarya</taxon>
        <taxon>Basidiomycota</taxon>
        <taxon>Agaricomycotina</taxon>
        <taxon>Agaricomycetes</taxon>
        <taxon>Agaricomycetidae</taxon>
        <taxon>Agaricales</taxon>
        <taxon>Agaricineae</taxon>
        <taxon>Strophariaceae</taxon>
        <taxon>Galerina</taxon>
    </lineage>
</organism>
<keyword evidence="1" id="KW-0812">Transmembrane</keyword>
<keyword evidence="1" id="KW-1133">Transmembrane helix</keyword>
<dbReference type="AlphaFoldDB" id="A0A067SQ87"/>
<sequence>MADAPACFKPNPAIFGLGVRIGFYFIGILAAVTPIKSTFTTWKLKQIENGNEDVQPKREISSIVTVQGVQGLGLLVTAVIQTALGQLSLYHAFLIINLLFLLSTLFLYFLFSPGISLRRRWFFLFALLLLSIFSLYVGLHASSFGSQPDCNHTVQIIWIFRVTTASFVWFRNFGITIFSVYLGVALLHIAQLFLFKRTTTDLGSTPLRAYGLTVLLINFVLIGVIEETIRVNNVPDNTLWSFGQVLPIVMLIGPVFDIWDDNFPLLKAAWLKRRGARSYSKLDY</sequence>
<gene>
    <name evidence="2" type="ORF">GALMADRAFT_142734</name>
</gene>
<dbReference type="PANTHER" id="PTHR37577:SF1">
    <property type="entry name" value="INTEGRAL MEMBRANE PROTEIN"/>
    <property type="match status" value="1"/>
</dbReference>
<dbReference type="InterPro" id="IPR053018">
    <property type="entry name" value="Elsinochrome_Biosynth-Asso"/>
</dbReference>
<feature type="transmembrane region" description="Helical" evidence="1">
    <location>
        <begin position="173"/>
        <end position="195"/>
    </location>
</feature>
<evidence type="ECO:0000313" key="3">
    <source>
        <dbReference type="Proteomes" id="UP000027222"/>
    </source>
</evidence>
<feature type="transmembrane region" description="Helical" evidence="1">
    <location>
        <begin position="237"/>
        <end position="259"/>
    </location>
</feature>